<sequence length="275" mass="31142">MKEMRVLVYKNEAGSKARGVTVKSSDSLATLKAACGAKVNVRAKMLFLESGAEVTSMDEVKNNDTLYVSAGEVFFRAAAATTTTGHEFMQVSVLGSGGVGKSALTLRFVRDYYMSDWDPTIEDAYRKTLEVDNRLAMLEILDTAGQDDFESLRAQWMTDRDAYVLVYSMDSRSSLHQLQPFFQLYQQINEYKRPMPPIVLVANKRDVVEDDPRRLQVTREEGHRVAVAFKAHYVETSALTGKNVTAIFEQIVRKVRQQKLRRPPRKKRLTVCTIL</sequence>
<dbReference type="PROSITE" id="PS51420">
    <property type="entry name" value="RHO"/>
    <property type="match status" value="1"/>
</dbReference>
<feature type="domain" description="KHA" evidence="7">
    <location>
        <begin position="5"/>
        <end position="86"/>
    </location>
</feature>
<evidence type="ECO:0000256" key="4">
    <source>
        <dbReference type="ARBA" id="ARBA00022801"/>
    </source>
</evidence>
<dbReference type="SMART" id="SM00174">
    <property type="entry name" value="RHO"/>
    <property type="match status" value="1"/>
</dbReference>
<protein>
    <recommendedName>
        <fullName evidence="7">KHA domain-containing protein</fullName>
    </recommendedName>
</protein>
<dbReference type="GO" id="GO:0035556">
    <property type="term" value="P:intracellular signal transduction"/>
    <property type="evidence" value="ECO:0007669"/>
    <property type="project" value="InterPro"/>
</dbReference>
<proteinExistence type="predicted"/>
<dbReference type="OrthoDB" id="5976022at2759"/>
<dbReference type="InterPro" id="IPR001806">
    <property type="entry name" value="Small_GTPase"/>
</dbReference>
<evidence type="ECO:0000256" key="2">
    <source>
        <dbReference type="ARBA" id="ARBA00022475"/>
    </source>
</evidence>
<dbReference type="GO" id="GO:0005525">
    <property type="term" value="F:GTP binding"/>
    <property type="evidence" value="ECO:0007669"/>
    <property type="project" value="UniProtKB-KW"/>
</dbReference>
<dbReference type="SMART" id="SM00173">
    <property type="entry name" value="RAS"/>
    <property type="match status" value="1"/>
</dbReference>
<keyword evidence="6" id="KW-0472">Membrane</keyword>
<dbReference type="STRING" id="157072.A0A024TEM1"/>
<dbReference type="Gene3D" id="3.40.50.300">
    <property type="entry name" value="P-loop containing nucleotide triphosphate hydrolases"/>
    <property type="match status" value="1"/>
</dbReference>
<dbReference type="SMART" id="SM00175">
    <property type="entry name" value="RAB"/>
    <property type="match status" value="1"/>
</dbReference>
<dbReference type="NCBIfam" id="TIGR00231">
    <property type="entry name" value="small_GTP"/>
    <property type="match status" value="1"/>
</dbReference>
<evidence type="ECO:0000259" key="7">
    <source>
        <dbReference type="PROSITE" id="PS51490"/>
    </source>
</evidence>
<reference evidence="8" key="1">
    <citation type="submission" date="2013-12" db="EMBL/GenBank/DDBJ databases">
        <title>The Genome Sequence of Aphanomyces invadans NJM9701.</title>
        <authorList>
            <consortium name="The Broad Institute Genomics Platform"/>
            <person name="Russ C."/>
            <person name="Tyler B."/>
            <person name="van West P."/>
            <person name="Dieguez-Uribeondo J."/>
            <person name="Young S.K."/>
            <person name="Zeng Q."/>
            <person name="Gargeya S."/>
            <person name="Fitzgerald M."/>
            <person name="Abouelleil A."/>
            <person name="Alvarado L."/>
            <person name="Chapman S.B."/>
            <person name="Gainer-Dewar J."/>
            <person name="Goldberg J."/>
            <person name="Griggs A."/>
            <person name="Gujja S."/>
            <person name="Hansen M."/>
            <person name="Howarth C."/>
            <person name="Imamovic A."/>
            <person name="Ireland A."/>
            <person name="Larimer J."/>
            <person name="McCowan C."/>
            <person name="Murphy C."/>
            <person name="Pearson M."/>
            <person name="Poon T.W."/>
            <person name="Priest M."/>
            <person name="Roberts A."/>
            <person name="Saif S."/>
            <person name="Shea T."/>
            <person name="Sykes S."/>
            <person name="Wortman J."/>
            <person name="Nusbaum C."/>
            <person name="Birren B."/>
        </authorList>
    </citation>
    <scope>NUCLEOTIDE SEQUENCE [LARGE SCALE GENOMIC DNA]</scope>
    <source>
        <strain evidence="8">NJM9701</strain>
    </source>
</reference>
<evidence type="ECO:0000256" key="3">
    <source>
        <dbReference type="ARBA" id="ARBA00022741"/>
    </source>
</evidence>
<dbReference type="InterPro" id="IPR027417">
    <property type="entry name" value="P-loop_NTPase"/>
</dbReference>
<name>A0A024TEM1_9STRA</name>
<keyword evidence="2" id="KW-1003">Cell membrane</keyword>
<dbReference type="EMBL" id="KI914000">
    <property type="protein sequence ID" value="ETV92439.1"/>
    <property type="molecule type" value="Genomic_DNA"/>
</dbReference>
<evidence type="ECO:0000256" key="6">
    <source>
        <dbReference type="ARBA" id="ARBA00023136"/>
    </source>
</evidence>
<dbReference type="InterPro" id="IPR036572">
    <property type="entry name" value="Doublecortin_dom_sf"/>
</dbReference>
<dbReference type="FunFam" id="3.40.50.300:FF:001763">
    <property type="entry name" value="Ras family gtpase"/>
    <property type="match status" value="1"/>
</dbReference>
<dbReference type="GO" id="GO:0005886">
    <property type="term" value="C:plasma membrane"/>
    <property type="evidence" value="ECO:0007669"/>
    <property type="project" value="UniProtKB-SubCell"/>
</dbReference>
<keyword evidence="4" id="KW-0378">Hydrolase</keyword>
<dbReference type="GO" id="GO:0061118">
    <property type="term" value="P:regulation of positive chemotaxis to cAMP"/>
    <property type="evidence" value="ECO:0007669"/>
    <property type="project" value="UniProtKB-ARBA"/>
</dbReference>
<dbReference type="PROSITE" id="PS51490">
    <property type="entry name" value="KHA"/>
    <property type="match status" value="1"/>
</dbReference>
<evidence type="ECO:0000256" key="1">
    <source>
        <dbReference type="ARBA" id="ARBA00004236"/>
    </source>
</evidence>
<evidence type="ECO:0000256" key="5">
    <source>
        <dbReference type="ARBA" id="ARBA00023134"/>
    </source>
</evidence>
<dbReference type="PROSITE" id="PS51421">
    <property type="entry name" value="RAS"/>
    <property type="match status" value="1"/>
</dbReference>
<dbReference type="SUPFAM" id="SSF52540">
    <property type="entry name" value="P-loop containing nucleoside triphosphate hydrolases"/>
    <property type="match status" value="1"/>
</dbReference>
<accession>A0A024TEM1</accession>
<dbReference type="GO" id="GO:0003924">
    <property type="term" value="F:GTPase activity"/>
    <property type="evidence" value="ECO:0007669"/>
    <property type="project" value="InterPro"/>
</dbReference>
<dbReference type="GeneID" id="20090366"/>
<comment type="subcellular location">
    <subcellularLocation>
        <location evidence="1">Cell membrane</location>
    </subcellularLocation>
</comment>
<gene>
    <name evidence="8" type="ORF">H310_13316</name>
</gene>
<dbReference type="PRINTS" id="PR00449">
    <property type="entry name" value="RASTRNSFRMNG"/>
</dbReference>
<dbReference type="SUPFAM" id="SSF89837">
    <property type="entry name" value="Doublecortin (DC)"/>
    <property type="match status" value="1"/>
</dbReference>
<dbReference type="CDD" id="cd00876">
    <property type="entry name" value="Ras"/>
    <property type="match status" value="1"/>
</dbReference>
<dbReference type="InterPro" id="IPR021789">
    <property type="entry name" value="KHA_dom"/>
</dbReference>
<dbReference type="AlphaFoldDB" id="A0A024TEM1"/>
<keyword evidence="3" id="KW-0547">Nucleotide-binding</keyword>
<dbReference type="RefSeq" id="XP_008878990.1">
    <property type="nucleotide sequence ID" value="XM_008880768.1"/>
</dbReference>
<dbReference type="PROSITE" id="PS51419">
    <property type="entry name" value="RAB"/>
    <property type="match status" value="1"/>
</dbReference>
<keyword evidence="5" id="KW-0342">GTP-binding</keyword>
<dbReference type="VEuPathDB" id="FungiDB:H310_13316"/>
<evidence type="ECO:0000313" key="8">
    <source>
        <dbReference type="EMBL" id="ETV92439.1"/>
    </source>
</evidence>
<dbReference type="InterPro" id="IPR005225">
    <property type="entry name" value="Small_GTP-bd"/>
</dbReference>
<dbReference type="PANTHER" id="PTHR24070">
    <property type="entry name" value="RAS, DI-RAS, AND RHEB FAMILY MEMBERS OF SMALL GTPASE SUPERFAMILY"/>
    <property type="match status" value="1"/>
</dbReference>
<dbReference type="InterPro" id="IPR020849">
    <property type="entry name" value="Small_GTPase_Ras-type"/>
</dbReference>
<dbReference type="Pfam" id="PF00071">
    <property type="entry name" value="Ras"/>
    <property type="match status" value="1"/>
</dbReference>
<organism evidence="8">
    <name type="scientific">Aphanomyces invadans</name>
    <dbReference type="NCBI Taxonomy" id="157072"/>
    <lineage>
        <taxon>Eukaryota</taxon>
        <taxon>Sar</taxon>
        <taxon>Stramenopiles</taxon>
        <taxon>Oomycota</taxon>
        <taxon>Saprolegniomycetes</taxon>
        <taxon>Saprolegniales</taxon>
        <taxon>Verrucalvaceae</taxon>
        <taxon>Aphanomyces</taxon>
    </lineage>
</organism>
<dbReference type="eggNOG" id="KOG0395">
    <property type="taxonomic scope" value="Eukaryota"/>
</dbReference>